<dbReference type="Pfam" id="PF19081">
    <property type="entry name" value="Ig_7"/>
    <property type="match status" value="1"/>
</dbReference>
<evidence type="ECO:0000256" key="1">
    <source>
        <dbReference type="ARBA" id="ARBA00022729"/>
    </source>
</evidence>
<dbReference type="SUPFAM" id="SSF49265">
    <property type="entry name" value="Fibronectin type III"/>
    <property type="match status" value="1"/>
</dbReference>
<accession>A0A7Y0A448</accession>
<feature type="domain" description="Fibronectin type-III" evidence="2">
    <location>
        <begin position="328"/>
        <end position="429"/>
    </location>
</feature>
<evidence type="ECO:0000313" key="4">
    <source>
        <dbReference type="Proteomes" id="UP000552615"/>
    </source>
</evidence>
<evidence type="ECO:0000313" key="3">
    <source>
        <dbReference type="EMBL" id="NML56324.1"/>
    </source>
</evidence>
<keyword evidence="4" id="KW-1185">Reference proteome</keyword>
<organism evidence="3 4">
    <name type="scientific">Chryseobacterium cheonjiense</name>
    <dbReference type="NCBI Taxonomy" id="2728845"/>
    <lineage>
        <taxon>Bacteria</taxon>
        <taxon>Pseudomonadati</taxon>
        <taxon>Bacteroidota</taxon>
        <taxon>Flavobacteriia</taxon>
        <taxon>Flavobacteriales</taxon>
        <taxon>Weeksellaceae</taxon>
        <taxon>Chryseobacterium group</taxon>
        <taxon>Chryseobacterium</taxon>
    </lineage>
</organism>
<dbReference type="CDD" id="cd00063">
    <property type="entry name" value="FN3"/>
    <property type="match status" value="1"/>
</dbReference>
<dbReference type="Gene3D" id="2.60.40.10">
    <property type="entry name" value="Immunoglobulins"/>
    <property type="match status" value="1"/>
</dbReference>
<dbReference type="InterPro" id="IPR013783">
    <property type="entry name" value="Ig-like_fold"/>
</dbReference>
<gene>
    <name evidence="3" type="ORF">HHL20_03110</name>
</gene>
<dbReference type="Proteomes" id="UP000552615">
    <property type="component" value="Unassembled WGS sequence"/>
</dbReference>
<reference evidence="3 4" key="1">
    <citation type="submission" date="2020-04" db="EMBL/GenBank/DDBJ databases">
        <title>Chryseobacterium sp. RJ-7-14 sp. nov., isolated from Jeju soil.</title>
        <authorList>
            <person name="Dahal R.H."/>
            <person name="Chaudhary D.K."/>
        </authorList>
    </citation>
    <scope>NUCLEOTIDE SEQUENCE [LARGE SCALE GENOMIC DNA]</scope>
    <source>
        <strain evidence="3 4">RJ-7-14</strain>
    </source>
</reference>
<comment type="caution">
    <text evidence="3">The sequence shown here is derived from an EMBL/GenBank/DDBJ whole genome shotgun (WGS) entry which is preliminary data.</text>
</comment>
<dbReference type="EMBL" id="JABBGF010000001">
    <property type="protein sequence ID" value="NML56324.1"/>
    <property type="molecule type" value="Genomic_DNA"/>
</dbReference>
<dbReference type="NCBIfam" id="TIGR04183">
    <property type="entry name" value="Por_Secre_tail"/>
    <property type="match status" value="1"/>
</dbReference>
<dbReference type="Pfam" id="PF00041">
    <property type="entry name" value="fn3"/>
    <property type="match status" value="1"/>
</dbReference>
<dbReference type="InterPro" id="IPR026444">
    <property type="entry name" value="Secre_tail"/>
</dbReference>
<dbReference type="PROSITE" id="PS50853">
    <property type="entry name" value="FN3"/>
    <property type="match status" value="1"/>
</dbReference>
<dbReference type="AlphaFoldDB" id="A0A7Y0A448"/>
<dbReference type="Pfam" id="PF18962">
    <property type="entry name" value="Por_Secre_tail"/>
    <property type="match status" value="1"/>
</dbReference>
<dbReference type="RefSeq" id="WP_169229723.1">
    <property type="nucleotide sequence ID" value="NZ_JABBGF010000001.1"/>
</dbReference>
<dbReference type="SMART" id="SM00060">
    <property type="entry name" value="FN3"/>
    <property type="match status" value="1"/>
</dbReference>
<evidence type="ECO:0000259" key="2">
    <source>
        <dbReference type="PROSITE" id="PS50853"/>
    </source>
</evidence>
<protein>
    <submittedName>
        <fullName evidence="3">T9SS type A sorting domain-containing protein</fullName>
    </submittedName>
</protein>
<dbReference type="InterPro" id="IPR003961">
    <property type="entry name" value="FN3_dom"/>
</dbReference>
<keyword evidence="1" id="KW-0732">Signal</keyword>
<dbReference type="InterPro" id="IPR036116">
    <property type="entry name" value="FN3_sf"/>
</dbReference>
<name>A0A7Y0A448_9FLAO</name>
<dbReference type="InterPro" id="IPR044023">
    <property type="entry name" value="Ig_7"/>
</dbReference>
<sequence>MKKLYTGTWQWCRGLQRKGIIALAFFGVMQSMNAQVSNYTFAQTTGTFNSIASSGALVSGSDATTSTTNDTSGWAVTIPFNFNFNGTDYTSMYVNSNGGATFGTTTSTGSTLISSTTGYSGAVAVMNRDLWGVFITSGVTTSGSDVITNVASFKGIEIGKQLNSVNGIPANATVTAFDETAGTITMSAPATSSSSAAVVRYGTGKVLTAVEGTAPNRVFVIEWIGYNDYSTAATGSNYLNFQLRLAETSNRVSIVYGPSYNINTTVRTNQVGLRGSSNTDFNNRSSAAGILWDSTIAGTSNSATVSRDNTNFPASGLTFNWVPPTCFPPTALTVPAATVTPNGAVVSWTPPSVVPGTGYEVYYSTSNTAPTSATVLGTTNSTTSTTASASISGLLPSTTYYVWVRSACSGSDKSVWTSASSFVTSCQPPAILSVSGATVCGASGSAAISVTADSGAVVTWYDSPTGGNVLNTGSSYTTPVISANTTYYVSAKTPGANGQVGPASPSVLGSVSATNYAIGTYYQIFDVTAPTTLVSVDVFPVSSVTIGTASAVEIRNNAGTTLISVPYTVAVNDGVTPQTVTINYPLAVGTGYRIGQGVGINLNRNTAGATYPYTSGAISVTGNNFSSGPNYWYYIYNWKFSSSCESARQPVNVTVNAACLGTSETSSLKDSIKVYPNPFTDMLNISEIENVKSIAVMDLAGRLVKTLEKPESVINLSDLKSGMYMITLYLKDGTQKTIKSIKK</sequence>
<proteinExistence type="predicted"/>